<proteinExistence type="predicted"/>
<keyword evidence="3" id="KW-1185">Reference proteome</keyword>
<name>A0A7X0PEP0_9BURK</name>
<keyword evidence="1" id="KW-0812">Transmembrane</keyword>
<evidence type="ECO:0000313" key="2">
    <source>
        <dbReference type="EMBL" id="MBB6560106.1"/>
    </source>
</evidence>
<dbReference type="NCBIfam" id="NF038351">
    <property type="entry name" value="cyt_ox_assem_30"/>
    <property type="match status" value="1"/>
</dbReference>
<comment type="caution">
    <text evidence="2">The sequence shown here is derived from an EMBL/GenBank/DDBJ whole genome shotgun (WGS) entry which is preliminary data.</text>
</comment>
<keyword evidence="1" id="KW-1133">Transmembrane helix</keyword>
<dbReference type="Proteomes" id="UP000575083">
    <property type="component" value="Unassembled WGS sequence"/>
</dbReference>
<gene>
    <name evidence="2" type="ORF">HNP48_002778</name>
</gene>
<dbReference type="AlphaFoldDB" id="A0A7X0PEP0"/>
<protein>
    <submittedName>
        <fullName evidence="2">Uncharacterized protein</fullName>
    </submittedName>
</protein>
<evidence type="ECO:0000256" key="1">
    <source>
        <dbReference type="SAM" id="Phobius"/>
    </source>
</evidence>
<dbReference type="EMBL" id="JACHLK010000004">
    <property type="protein sequence ID" value="MBB6560106.1"/>
    <property type="molecule type" value="Genomic_DNA"/>
</dbReference>
<reference evidence="2 3" key="1">
    <citation type="submission" date="2020-08" db="EMBL/GenBank/DDBJ databases">
        <title>Functional genomics of gut bacteria from endangered species of beetles.</title>
        <authorList>
            <person name="Carlos-Shanley C."/>
        </authorList>
    </citation>
    <scope>NUCLEOTIDE SEQUENCE [LARGE SCALE GENOMIC DNA]</scope>
    <source>
        <strain evidence="2 3">S00198</strain>
    </source>
</reference>
<organism evidence="2 3">
    <name type="scientific">Acidovorax soli</name>
    <dbReference type="NCBI Taxonomy" id="592050"/>
    <lineage>
        <taxon>Bacteria</taxon>
        <taxon>Pseudomonadati</taxon>
        <taxon>Pseudomonadota</taxon>
        <taxon>Betaproteobacteria</taxon>
        <taxon>Burkholderiales</taxon>
        <taxon>Comamonadaceae</taxon>
        <taxon>Acidovorax</taxon>
    </lineage>
</organism>
<sequence>MPMTPEQKKSNLRLGLILASIAAAFFIGFMVKMVLLSSR</sequence>
<evidence type="ECO:0000313" key="3">
    <source>
        <dbReference type="Proteomes" id="UP000575083"/>
    </source>
</evidence>
<keyword evidence="1" id="KW-0472">Membrane</keyword>
<dbReference type="InterPro" id="IPR047811">
    <property type="entry name" value="CytC_ox_assmbl_put"/>
</dbReference>
<accession>A0A7X0PEP0</accession>
<feature type="transmembrane region" description="Helical" evidence="1">
    <location>
        <begin position="12"/>
        <end position="35"/>
    </location>
</feature>